<sequence>MSSVVVKWLNSEVRLSQQITKESIDTDFRNGYLYGEILKQYGLIDKKMFDSLFYNGNSQEIAIRNYSLLETSLIQKLGLKLKANRVYDIIQGKPGEAAKLLYDIKTYIELKKIDSSSINGKTELNTFMSGNVIKKPYLQKEHDFFVNRLQGFSKAIPSIRNDLEPITELTEKKSELDIIYNPKTSNNHYSSLHYPKKPAFVNDIPEPPKRSSKTQYELNIIRLEREKKRKKKIDQEERSKMIKKEFIENIENFERNLRNSDSSCLKFKNEIENLNYHEKNINSDYDHNIMSNIDIVKSNRILPDTNNKSDKQMEIDEIKNFLKYQRNMDPNAYMRMIQRKIPSIETSMKQTHDYLNHIHEKKIKEEETNKEKKYRRRKILLSQQRSRKENKKAALDNFLLNQLLTESKQERRIAEQLMEVRKQKNLIYENRSRRNQQYAEKREKDYELALKREEELGKKAREEYEKEALLLKKQYDEIIMNKEESNKRATHELINELVWQLVDFAFKICEYKTLNDGQITTKQMNEWKTLFIKGLPLDDKYFLEFDQDKIDLFNNEFPEEKKGNVEINPDILSKVQNINIEGFDLNKSSSQAKLEKMEEKVKAKSQQNLSSTTNSTNEVKDDEKLGNNEKPSPKNENISSTGEINFTINCGNKKSTLEPHIDNNDATISKEGESIVNENENGATINDSTKAGDVDLLNPQINNSTNNENTNLISVDEANRNVMRGIQLLDEKEFKNYLKGQKEWEYTFCPNPPDVPKRMYNALNEIIDNLYEITKIPEDPYELAVFPSVPICMSIIGKRFSGKMTLAKNIASMYSMAVLSLEDMIKDAIKVSTIEAKAGNEDTNELNSTFKSKKNSLTRSQIGSEIQIKMLEGGYPSDELLVQLVVNSISRVNIDHPECKGGWILVNFPQNHEQAALLEKELTGYEEPKKVKQSLPKRKSGLTSKNNKDGNGGTNKKSTSNAVNSDKSQDQKEDKLKGGLDLVLLLNVDNEIAFKRMTGRKVDTLTGKIYHLEYNPPPENEPGIFERLVPLIDEVDNSNIQNQIAAFDAQVDSIKEFFDRFKNLYEIDGSRSVKDNTENVQSIISDIERERQQIEEEKKKEEEKKMEEAKRELELLKEKEKEKKKKEETENNSEKNLDENGNDGEAESNSDNKGSNKGNSGGTNVKEDDKKKNNRSRTQSSKENKRKNNGSTTASTVKGQKTGKDNKKKDNQDNQDKSDENNANNDESSELQNFAATNRTPIIASNGKRCPSKALAEILVDSWATIEVNYIETLKFIFRSLRREQDTMIRYIYNTKINFKKFLERPDDKQSIVAIFQEEYNQIEDDLRSDSEAKAELHQRADDLRDKLWEVCDKRKEEAEQERAAIIEDHWIEDHLNIIINIYITMMQVESDHTIGINQLVHDYYVDSSGYVINDDSLKRIKIPMYDSLQDVGSDSKPSGSIDNLSKMNQRGKGNNNNFGNDNQDTKGGNQNSKSHMSSFIPSSGSSRKSIIGKDRHQFTSQVHDSNFIQDADGVPYSQYIDNAYALAYQNSAAAEVVVNDKEKKDKKKQNVPEPVVESKKFDVEEKLSEEYTDFIQLLETTYHLNLERIQIKAKDHIKDLQKHGSDVFNLLDEWITTRYQIEMNAISELIIVIKEAIECEARLPNELILEGENFKVNYDILTYIADPLPPSKTPVEKLTSEKFTVVQLLNICKMFNEYSNTDIISNKEFIDCFMKLVVLSIGMEYLPDDYMNSEVSQIKQITDLLDPFDTGYINWRKFIMNQARVLPVPTVDYIINLKQTYKNLPSYQNGKISKSDYMSVKLWYEDMDEEIGNQTITIYKRYKNLKEAMFYFFMTENTQENDDLQFLEECKKEAILEEVKESEDKEINEGENDKKSEPIITISNDKTTQNNSNANVNVADSTENTIVKSEPGINDTKENNEVLQSRSLEVIETNNSNNCNDSIGDNVGVEENIEEKPFEKEVFDVTSFLMCCCCDTNQRIGIEKAINVVSDCGSVSAEELYKIYNYGIYIVDANYWHTEKEMDVPYPKELFYKIFEDLNVNPEDRITFNQLISIAEKSYPSLLSCPFYQLEVIIYYILLINIQ</sequence>
<feature type="compositionally biased region" description="Polar residues" evidence="2">
    <location>
        <begin position="1189"/>
        <end position="1199"/>
    </location>
</feature>
<feature type="compositionally biased region" description="Low complexity" evidence="2">
    <location>
        <begin position="1149"/>
        <end position="1158"/>
    </location>
</feature>
<dbReference type="Pfam" id="PF06294">
    <property type="entry name" value="CH_2"/>
    <property type="match status" value="1"/>
</dbReference>
<dbReference type="Proteomes" id="UP000193719">
    <property type="component" value="Unassembled WGS sequence"/>
</dbReference>
<feature type="compositionally biased region" description="Basic residues" evidence="2">
    <location>
        <begin position="931"/>
        <end position="940"/>
    </location>
</feature>
<feature type="compositionally biased region" description="Basic and acidic residues" evidence="2">
    <location>
        <begin position="1119"/>
        <end position="1138"/>
    </location>
</feature>
<dbReference type="InterPro" id="IPR056199">
    <property type="entry name" value="SPEF2_C"/>
</dbReference>
<feature type="compositionally biased region" description="Low complexity" evidence="2">
    <location>
        <begin position="1475"/>
        <end position="1490"/>
    </location>
</feature>
<dbReference type="InterPro" id="IPR011992">
    <property type="entry name" value="EF-hand-dom_pair"/>
</dbReference>
<dbReference type="PANTHER" id="PTHR14919:SF0">
    <property type="entry name" value="SPERM FLAGELLAR PROTEIN 2"/>
    <property type="match status" value="1"/>
</dbReference>
<dbReference type="InterPro" id="IPR001715">
    <property type="entry name" value="CH_dom"/>
</dbReference>
<dbReference type="GO" id="GO:0005737">
    <property type="term" value="C:cytoplasm"/>
    <property type="evidence" value="ECO:0007669"/>
    <property type="project" value="UniProtKB-ARBA"/>
</dbReference>
<feature type="compositionally biased region" description="Low complexity" evidence="2">
    <location>
        <begin position="1449"/>
        <end position="1463"/>
    </location>
</feature>
<feature type="coiled-coil region" evidence="1">
    <location>
        <begin position="213"/>
        <end position="263"/>
    </location>
</feature>
<dbReference type="Gene3D" id="1.10.418.10">
    <property type="entry name" value="Calponin-like domain"/>
    <property type="match status" value="1"/>
</dbReference>
<feature type="region of interest" description="Disordered" evidence="2">
    <location>
        <begin position="594"/>
        <end position="643"/>
    </location>
</feature>
<dbReference type="OrthoDB" id="62528at2759"/>
<dbReference type="PANTHER" id="PTHR14919">
    <property type="entry name" value="KPL2-RELATED"/>
    <property type="match status" value="1"/>
</dbReference>
<dbReference type="InterPro" id="IPR052634">
    <property type="entry name" value="Sperm_flagellar-bone_growth"/>
</dbReference>
<protein>
    <recommendedName>
        <fullName evidence="3">Calponin-homology (CH) domain-containing protein</fullName>
    </recommendedName>
</protein>
<reference evidence="4 5" key="2">
    <citation type="submission" date="2016-08" db="EMBL/GenBank/DDBJ databases">
        <title>Pervasive Adenine N6-methylation of Active Genes in Fungi.</title>
        <authorList>
            <consortium name="DOE Joint Genome Institute"/>
            <person name="Mondo S.J."/>
            <person name="Dannebaum R.O."/>
            <person name="Kuo R.C."/>
            <person name="Labutti K."/>
            <person name="Haridas S."/>
            <person name="Kuo A."/>
            <person name="Salamov A."/>
            <person name="Ahrendt S.R."/>
            <person name="Lipzen A."/>
            <person name="Sullivan W."/>
            <person name="Andreopoulos W.B."/>
            <person name="Clum A."/>
            <person name="Lindquist E."/>
            <person name="Daum C."/>
            <person name="Ramamoorthy G.K."/>
            <person name="Gryganskyi A."/>
            <person name="Culley D."/>
            <person name="Magnuson J.K."/>
            <person name="James T.Y."/>
            <person name="O'Malley M.A."/>
            <person name="Stajich J.E."/>
            <person name="Spatafora J.W."/>
            <person name="Visel A."/>
            <person name="Grigoriev I.V."/>
        </authorList>
    </citation>
    <scope>NUCLEOTIDE SEQUENCE [LARGE SCALE GENOMIC DNA]</scope>
    <source>
        <strain evidence="5">finn</strain>
    </source>
</reference>
<evidence type="ECO:0000256" key="2">
    <source>
        <dbReference type="SAM" id="MobiDB-lite"/>
    </source>
</evidence>
<accession>A0A1Y1V5U9</accession>
<feature type="compositionally biased region" description="Polar residues" evidence="2">
    <location>
        <begin position="634"/>
        <end position="643"/>
    </location>
</feature>
<feature type="region of interest" description="Disordered" evidence="2">
    <location>
        <begin position="1429"/>
        <end position="1490"/>
    </location>
</feature>
<keyword evidence="1" id="KW-0175">Coiled coil</keyword>
<proteinExistence type="predicted"/>
<dbReference type="Gene3D" id="3.40.50.300">
    <property type="entry name" value="P-loop containing nucleotide triphosphate hydrolases"/>
    <property type="match status" value="1"/>
</dbReference>
<evidence type="ECO:0000256" key="1">
    <source>
        <dbReference type="SAM" id="Coils"/>
    </source>
</evidence>
<dbReference type="InterPro" id="IPR027417">
    <property type="entry name" value="P-loop_NTPase"/>
</dbReference>
<dbReference type="Pfam" id="PF22946">
    <property type="entry name" value="SPEF2_D5"/>
    <property type="match status" value="1"/>
</dbReference>
<feature type="domain" description="Calponin-homology (CH)" evidence="3">
    <location>
        <begin position="1"/>
        <end position="109"/>
    </location>
</feature>
<dbReference type="SUPFAM" id="SSF47473">
    <property type="entry name" value="EF-hand"/>
    <property type="match status" value="1"/>
</dbReference>
<dbReference type="PROSITE" id="PS50021">
    <property type="entry name" value="CH"/>
    <property type="match status" value="1"/>
</dbReference>
<feature type="region of interest" description="Disordered" evidence="2">
    <location>
        <begin position="927"/>
        <end position="974"/>
    </location>
</feature>
<name>A0A1Y1V5U9_9FUNG</name>
<gene>
    <name evidence="4" type="ORF">BCR36DRAFT_405248</name>
</gene>
<dbReference type="InterPro" id="IPR054517">
    <property type="entry name" value="SPEF2_D5"/>
</dbReference>
<feature type="region of interest" description="Disordered" evidence="2">
    <location>
        <begin position="1119"/>
        <end position="1235"/>
    </location>
</feature>
<feature type="compositionally biased region" description="Low complexity" evidence="2">
    <location>
        <begin position="608"/>
        <end position="617"/>
    </location>
</feature>
<organism evidence="4 5">
    <name type="scientific">Piromyces finnis</name>
    <dbReference type="NCBI Taxonomy" id="1754191"/>
    <lineage>
        <taxon>Eukaryota</taxon>
        <taxon>Fungi</taxon>
        <taxon>Fungi incertae sedis</taxon>
        <taxon>Chytridiomycota</taxon>
        <taxon>Chytridiomycota incertae sedis</taxon>
        <taxon>Neocallimastigomycetes</taxon>
        <taxon>Neocallimastigales</taxon>
        <taxon>Neocallimastigaceae</taxon>
        <taxon>Piromyces</taxon>
    </lineage>
</organism>
<dbReference type="EMBL" id="MCFH01000029">
    <property type="protein sequence ID" value="ORX47939.1"/>
    <property type="molecule type" value="Genomic_DNA"/>
</dbReference>
<dbReference type="InterPro" id="IPR010441">
    <property type="entry name" value="CH_2"/>
</dbReference>
<evidence type="ECO:0000313" key="5">
    <source>
        <dbReference type="Proteomes" id="UP000193719"/>
    </source>
</evidence>
<dbReference type="InterPro" id="IPR036872">
    <property type="entry name" value="CH_dom_sf"/>
</dbReference>
<feature type="compositionally biased region" description="Basic and acidic residues" evidence="2">
    <location>
        <begin position="618"/>
        <end position="633"/>
    </location>
</feature>
<dbReference type="STRING" id="1754191.A0A1Y1V5U9"/>
<keyword evidence="5" id="KW-1185">Reference proteome</keyword>
<dbReference type="Pfam" id="PF24082">
    <property type="entry name" value="SPEF2_C"/>
    <property type="match status" value="1"/>
</dbReference>
<feature type="coiled-coil region" evidence="1">
    <location>
        <begin position="443"/>
        <end position="481"/>
    </location>
</feature>
<reference evidence="4 5" key="1">
    <citation type="submission" date="2016-08" db="EMBL/GenBank/DDBJ databases">
        <title>Genomes of anaerobic fungi encode conserved fungal cellulosomes for biomass hydrolysis.</title>
        <authorList>
            <consortium name="DOE Joint Genome Institute"/>
            <person name="Haitjema C.H."/>
            <person name="Gilmore S.P."/>
            <person name="Henske J.K."/>
            <person name="Solomon K.V."/>
            <person name="De Groot R."/>
            <person name="Kuo A."/>
            <person name="Mondo S.J."/>
            <person name="Salamov A.A."/>
            <person name="Labutti K."/>
            <person name="Zhao Z."/>
            <person name="Chiniquy J."/>
            <person name="Barry K."/>
            <person name="Brewer H.M."/>
            <person name="Purvine S.O."/>
            <person name="Wright A.T."/>
            <person name="Boxma B."/>
            <person name="Van Alen T."/>
            <person name="Hackstein J.H."/>
            <person name="Baker S.E."/>
            <person name="Grigoriev I.V."/>
            <person name="O'Malley M.A."/>
        </authorList>
    </citation>
    <scope>NUCLEOTIDE SEQUENCE [LARGE SCALE GENOMIC DNA]</scope>
    <source>
        <strain evidence="5">finn</strain>
    </source>
</reference>
<feature type="compositionally biased region" description="Basic and acidic residues" evidence="2">
    <location>
        <begin position="1202"/>
        <end position="1220"/>
    </location>
</feature>
<feature type="compositionally biased region" description="Polar residues" evidence="2">
    <location>
        <begin position="1431"/>
        <end position="1448"/>
    </location>
</feature>
<dbReference type="SUPFAM" id="SSF52540">
    <property type="entry name" value="P-loop containing nucleoside triphosphate hydrolases"/>
    <property type="match status" value="1"/>
</dbReference>
<evidence type="ECO:0000313" key="4">
    <source>
        <dbReference type="EMBL" id="ORX47939.1"/>
    </source>
</evidence>
<comment type="caution">
    <text evidence="4">The sequence shown here is derived from an EMBL/GenBank/DDBJ whole genome shotgun (WGS) entry which is preliminary data.</text>
</comment>
<evidence type="ECO:0000259" key="3">
    <source>
        <dbReference type="PROSITE" id="PS50021"/>
    </source>
</evidence>